<accession>A0A4R7LES6</accession>
<protein>
    <submittedName>
        <fullName evidence="2">Uncharacterized protein</fullName>
    </submittedName>
</protein>
<feature type="chain" id="PRO_5020710671" evidence="1">
    <location>
        <begin position="21"/>
        <end position="177"/>
    </location>
</feature>
<gene>
    <name evidence="2" type="ORF">BDE40_2935</name>
</gene>
<organism evidence="2 3">
    <name type="scientific">Litoreibacter halocynthiae</name>
    <dbReference type="NCBI Taxonomy" id="1242689"/>
    <lineage>
        <taxon>Bacteria</taxon>
        <taxon>Pseudomonadati</taxon>
        <taxon>Pseudomonadota</taxon>
        <taxon>Alphaproteobacteria</taxon>
        <taxon>Rhodobacterales</taxon>
        <taxon>Roseobacteraceae</taxon>
        <taxon>Litoreibacter</taxon>
    </lineage>
</organism>
<dbReference type="EMBL" id="SOBH01000003">
    <property type="protein sequence ID" value="TDT74148.1"/>
    <property type="molecule type" value="Genomic_DNA"/>
</dbReference>
<dbReference type="Proteomes" id="UP000294563">
    <property type="component" value="Unassembled WGS sequence"/>
</dbReference>
<sequence>MKPILLCFLFLVAGSGSAIAERYESSNLFAHKAWKVSLTYDTADNKFWCNAETYNRSGQTLSITAYDSGFAAVFFFDNRWRLQERKISFIVDIDYSRWTVDGKAHQSGISAGLNNGKTAGKFVGELAAGSAVALYNSNLARLATFSLSGSKAALLKLGECWNNIQKRDPFGASTDPF</sequence>
<evidence type="ECO:0000313" key="2">
    <source>
        <dbReference type="EMBL" id="TDT74148.1"/>
    </source>
</evidence>
<reference evidence="2 3" key="1">
    <citation type="submission" date="2019-03" db="EMBL/GenBank/DDBJ databases">
        <title>Genomic Encyclopedia of Archaeal and Bacterial Type Strains, Phase II (KMG-II): from individual species to whole genera.</title>
        <authorList>
            <person name="Goeker M."/>
        </authorList>
    </citation>
    <scope>NUCLEOTIDE SEQUENCE [LARGE SCALE GENOMIC DNA]</scope>
    <source>
        <strain evidence="2 3">DSM 29467</strain>
    </source>
</reference>
<evidence type="ECO:0000256" key="1">
    <source>
        <dbReference type="SAM" id="SignalP"/>
    </source>
</evidence>
<name>A0A4R7LES6_9RHOB</name>
<dbReference type="AlphaFoldDB" id="A0A4R7LES6"/>
<evidence type="ECO:0000313" key="3">
    <source>
        <dbReference type="Proteomes" id="UP000294563"/>
    </source>
</evidence>
<feature type="signal peptide" evidence="1">
    <location>
        <begin position="1"/>
        <end position="20"/>
    </location>
</feature>
<proteinExistence type="predicted"/>
<comment type="caution">
    <text evidence="2">The sequence shown here is derived from an EMBL/GenBank/DDBJ whole genome shotgun (WGS) entry which is preliminary data.</text>
</comment>
<keyword evidence="1" id="KW-0732">Signal</keyword>
<keyword evidence="3" id="KW-1185">Reference proteome</keyword>